<reference evidence="2" key="2">
    <citation type="submission" date="2022-01" db="EMBL/GenBank/DDBJ databases">
        <authorList>
            <person name="Yamashiro T."/>
            <person name="Shiraishi A."/>
            <person name="Satake H."/>
            <person name="Nakayama K."/>
        </authorList>
    </citation>
    <scope>NUCLEOTIDE SEQUENCE</scope>
</reference>
<gene>
    <name evidence="2" type="ORF">Tco_1019512</name>
</gene>
<evidence type="ECO:0000313" key="2">
    <source>
        <dbReference type="EMBL" id="GJT68032.1"/>
    </source>
</evidence>
<reference evidence="2" key="1">
    <citation type="journal article" date="2022" name="Int. J. Mol. Sci.">
        <title>Draft Genome of Tanacetum Coccineum: Genomic Comparison of Closely Related Tanacetum-Family Plants.</title>
        <authorList>
            <person name="Yamashiro T."/>
            <person name="Shiraishi A."/>
            <person name="Nakayama K."/>
            <person name="Satake H."/>
        </authorList>
    </citation>
    <scope>NUCLEOTIDE SEQUENCE</scope>
</reference>
<dbReference type="Proteomes" id="UP001151760">
    <property type="component" value="Unassembled WGS sequence"/>
</dbReference>
<name>A0ABQ5FZP4_9ASTR</name>
<feature type="region of interest" description="Disordered" evidence="1">
    <location>
        <begin position="215"/>
        <end position="238"/>
    </location>
</feature>
<evidence type="ECO:0000313" key="3">
    <source>
        <dbReference type="Proteomes" id="UP001151760"/>
    </source>
</evidence>
<proteinExistence type="predicted"/>
<evidence type="ECO:0000256" key="1">
    <source>
        <dbReference type="SAM" id="MobiDB-lite"/>
    </source>
</evidence>
<feature type="region of interest" description="Disordered" evidence="1">
    <location>
        <begin position="159"/>
        <end position="178"/>
    </location>
</feature>
<dbReference type="EMBL" id="BQNB010017862">
    <property type="protein sequence ID" value="GJT68032.1"/>
    <property type="molecule type" value="Genomic_DNA"/>
</dbReference>
<comment type="caution">
    <text evidence="2">The sequence shown here is derived from an EMBL/GenBank/DDBJ whole genome shotgun (WGS) entry which is preliminary data.</text>
</comment>
<keyword evidence="3" id="KW-1185">Reference proteome</keyword>
<organism evidence="2 3">
    <name type="scientific">Tanacetum coccineum</name>
    <dbReference type="NCBI Taxonomy" id="301880"/>
    <lineage>
        <taxon>Eukaryota</taxon>
        <taxon>Viridiplantae</taxon>
        <taxon>Streptophyta</taxon>
        <taxon>Embryophyta</taxon>
        <taxon>Tracheophyta</taxon>
        <taxon>Spermatophyta</taxon>
        <taxon>Magnoliopsida</taxon>
        <taxon>eudicotyledons</taxon>
        <taxon>Gunneridae</taxon>
        <taxon>Pentapetalae</taxon>
        <taxon>asterids</taxon>
        <taxon>campanulids</taxon>
        <taxon>Asterales</taxon>
        <taxon>Asteraceae</taxon>
        <taxon>Asteroideae</taxon>
        <taxon>Anthemideae</taxon>
        <taxon>Anthemidinae</taxon>
        <taxon>Tanacetum</taxon>
    </lineage>
</organism>
<sequence>MGYYGIAKTTTKVKTVNEEVQIQDLVDKKKLTLMGAKTNAWNEFSSTMASTVICHAINQKFNFSKYIFDNMVKNLEGGVKFLMYPRVLDLEKTKTSQAAEITGLKKRVKKLEGKRKSKPPGMKRLFKIGRSAQVVSSEDEGLGDQEDASKQGRKIADIDADAEDMVEKEVSTAEVTTDSATTTTVDELTLAQTLIEIKAAKPKARGVIVQELSEFTTTTSPSQPSQLPQAKDKGKAKTRYKIKAEEQGELTIKEKSRLFMELMNKRKKHFARLRAEEQRRKPPTKAQKRNTMSTYLKNMVGYKHNQLKTKSFEDIQMLFDKEMKRVNTFVDMDTELVKGSETRIEGSSKRAGEELESENLKKQKLDENVEAEVDDDQEEAEMKKHMEIVPDDEVAIDAIPLATKPPIIIDWKIIKEGKMGYFQIIRADGSSKRYSSMIKMLQNIDREDLETLWKLVKAKHGLTRPEEAYERVLWGDLKVMFEPDVESEVWRNLQGHKVTVWKLFSSSGVHFMRLQTPAYSLFASSIRRYPLLPVTITINAQHEALLTHRIETVLSTCLAHYKIVTNL</sequence>
<protein>
    <submittedName>
        <fullName evidence="2">Uncharacterized protein</fullName>
    </submittedName>
</protein>
<accession>A0ABQ5FZP4</accession>
<feature type="compositionally biased region" description="Low complexity" evidence="1">
    <location>
        <begin position="216"/>
        <end position="229"/>
    </location>
</feature>